<sequence>MTQGIKIDEIKIYYLEKINVINNLEELEEVINICQQLNLKEVLLHAHSKKAEILYESGEYTKAFIIYNSVLELSYSLNKEILPDIYNKMGKCMLGNLKYEEALPYFEKAYGLAVRIKDTNVEKYALFNIAFDYKKLNFIDECLSILESYISLIDVNCEFNDYIDGIVLQANCYIAKREFYKALQIYEAALELFEDEEDTRLGYIYNNLGVVNFETNRIDEAIYYFEKAQSIRRGRDLLNLSHTLIDKAAVHFIIGDNEKALELANEGISMASEFHDREYELKGYYLLENFYKNSCSFEELKEVYKKIINILGDKQQITKIYAKLALLHIENHEIEASKEYLSRIVEL</sequence>
<dbReference type="SMART" id="SM00028">
    <property type="entry name" value="TPR"/>
    <property type="match status" value="5"/>
</dbReference>
<dbReference type="InterPro" id="IPR011990">
    <property type="entry name" value="TPR-like_helical_dom_sf"/>
</dbReference>
<evidence type="ECO:0000256" key="4">
    <source>
        <dbReference type="ARBA" id="ARBA00022803"/>
    </source>
</evidence>
<evidence type="ECO:0000313" key="7">
    <source>
        <dbReference type="EMBL" id="GLC30205.1"/>
    </source>
</evidence>
<dbReference type="InterPro" id="IPR051476">
    <property type="entry name" value="Bac_ResReg_Asp_Phosphatase"/>
</dbReference>
<name>A0ABQ5N574_9CLOT</name>
<proteinExistence type="inferred from homology"/>
<dbReference type="Gene3D" id="1.25.40.10">
    <property type="entry name" value="Tetratricopeptide repeat domain"/>
    <property type="match status" value="2"/>
</dbReference>
<dbReference type="Pfam" id="PF13424">
    <property type="entry name" value="TPR_12"/>
    <property type="match status" value="1"/>
</dbReference>
<evidence type="ECO:0000256" key="5">
    <source>
        <dbReference type="ARBA" id="ARBA00038253"/>
    </source>
</evidence>
<accession>A0ABQ5N574</accession>
<organism evidence="7 8">
    <name type="scientific">Clostridium omnivorum</name>
    <dbReference type="NCBI Taxonomy" id="1604902"/>
    <lineage>
        <taxon>Bacteria</taxon>
        <taxon>Bacillati</taxon>
        <taxon>Bacillota</taxon>
        <taxon>Clostridia</taxon>
        <taxon>Eubacteriales</taxon>
        <taxon>Clostridiaceae</taxon>
        <taxon>Clostridium</taxon>
    </lineage>
</organism>
<keyword evidence="3" id="KW-0677">Repeat</keyword>
<evidence type="ECO:0000256" key="2">
    <source>
        <dbReference type="ARBA" id="ARBA00022490"/>
    </source>
</evidence>
<reference evidence="7 8" key="1">
    <citation type="journal article" date="2024" name="Int. J. Syst. Evol. Microbiol.">
        <title>Clostridium omnivorum sp. nov., isolated from anoxic soil under the treatment of reductive soil disinfestation.</title>
        <authorList>
            <person name="Ueki A."/>
            <person name="Tonouchi A."/>
            <person name="Kaku N."/>
            <person name="Honma S."/>
            <person name="Ueki K."/>
        </authorList>
    </citation>
    <scope>NUCLEOTIDE SEQUENCE [LARGE SCALE GENOMIC DNA]</scope>
    <source>
        <strain evidence="7 8">E14</strain>
    </source>
</reference>
<dbReference type="SUPFAM" id="SSF48452">
    <property type="entry name" value="TPR-like"/>
    <property type="match status" value="2"/>
</dbReference>
<comment type="similarity">
    <text evidence="5">Belongs to the Rap family.</text>
</comment>
<evidence type="ECO:0000256" key="6">
    <source>
        <dbReference type="PROSITE-ProRule" id="PRU00339"/>
    </source>
</evidence>
<dbReference type="RefSeq" id="WP_264849470.1">
    <property type="nucleotide sequence ID" value="NZ_BRXR01000001.1"/>
</dbReference>
<evidence type="ECO:0000313" key="8">
    <source>
        <dbReference type="Proteomes" id="UP001208567"/>
    </source>
</evidence>
<comment type="subcellular location">
    <subcellularLocation>
        <location evidence="1">Cytoplasm</location>
    </subcellularLocation>
</comment>
<evidence type="ECO:0008006" key="9">
    <source>
        <dbReference type="Google" id="ProtNLM"/>
    </source>
</evidence>
<keyword evidence="2" id="KW-0963">Cytoplasm</keyword>
<keyword evidence="4 6" id="KW-0802">TPR repeat</keyword>
<dbReference type="PANTHER" id="PTHR46630">
    <property type="entry name" value="TETRATRICOPEPTIDE REPEAT PROTEIN 29"/>
    <property type="match status" value="1"/>
</dbReference>
<dbReference type="EMBL" id="BRXR01000001">
    <property type="protein sequence ID" value="GLC30205.1"/>
    <property type="molecule type" value="Genomic_DNA"/>
</dbReference>
<comment type="caution">
    <text evidence="7">The sequence shown here is derived from an EMBL/GenBank/DDBJ whole genome shotgun (WGS) entry which is preliminary data.</text>
</comment>
<dbReference type="Proteomes" id="UP001208567">
    <property type="component" value="Unassembled WGS sequence"/>
</dbReference>
<keyword evidence="8" id="KW-1185">Reference proteome</keyword>
<gene>
    <name evidence="7" type="ORF">bsdE14_16150</name>
</gene>
<dbReference type="PROSITE" id="PS50005">
    <property type="entry name" value="TPR"/>
    <property type="match status" value="1"/>
</dbReference>
<protein>
    <recommendedName>
        <fullName evidence="9">Tetratricopeptide repeat protein</fullName>
    </recommendedName>
</protein>
<evidence type="ECO:0000256" key="3">
    <source>
        <dbReference type="ARBA" id="ARBA00022737"/>
    </source>
</evidence>
<feature type="repeat" description="TPR" evidence="6">
    <location>
        <begin position="202"/>
        <end position="235"/>
    </location>
</feature>
<dbReference type="PANTHER" id="PTHR46630:SF1">
    <property type="entry name" value="TETRATRICOPEPTIDE REPEAT PROTEIN 29"/>
    <property type="match status" value="1"/>
</dbReference>
<dbReference type="InterPro" id="IPR019734">
    <property type="entry name" value="TPR_rpt"/>
</dbReference>
<evidence type="ECO:0000256" key="1">
    <source>
        <dbReference type="ARBA" id="ARBA00004496"/>
    </source>
</evidence>